<dbReference type="Pfam" id="PF13301">
    <property type="entry name" value="DUF4079"/>
    <property type="match status" value="1"/>
</dbReference>
<dbReference type="Proteomes" id="UP000823388">
    <property type="component" value="Chromosome 1K"/>
</dbReference>
<reference evidence="3 4" key="1">
    <citation type="submission" date="2020-05" db="EMBL/GenBank/DDBJ databases">
        <title>WGS assembly of Panicum virgatum.</title>
        <authorList>
            <person name="Lovell J.T."/>
            <person name="Jenkins J."/>
            <person name="Shu S."/>
            <person name="Juenger T.E."/>
            <person name="Schmutz J."/>
        </authorList>
    </citation>
    <scope>NUCLEOTIDE SEQUENCE [LARGE SCALE GENOMIC DNA]</scope>
    <source>
        <strain evidence="4">cv. AP13</strain>
    </source>
</reference>
<evidence type="ECO:0000313" key="3">
    <source>
        <dbReference type="EMBL" id="KAG2655625.1"/>
    </source>
</evidence>
<keyword evidence="2" id="KW-1133">Transmembrane helix</keyword>
<dbReference type="GO" id="GO:0009534">
    <property type="term" value="C:chloroplast thylakoid"/>
    <property type="evidence" value="ECO:0007669"/>
    <property type="project" value="TreeGrafter"/>
</dbReference>
<dbReference type="InterPro" id="IPR025067">
    <property type="entry name" value="DUF4079"/>
</dbReference>
<dbReference type="AlphaFoldDB" id="A0A8T0X866"/>
<comment type="caution">
    <text evidence="3">The sequence shown here is derived from an EMBL/GenBank/DDBJ whole genome shotgun (WGS) entry which is preliminary data.</text>
</comment>
<dbReference type="PANTHER" id="PTHR34679:SF2">
    <property type="entry name" value="OS02G0122500 PROTEIN"/>
    <property type="match status" value="1"/>
</dbReference>
<feature type="compositionally biased region" description="Low complexity" evidence="1">
    <location>
        <begin position="24"/>
        <end position="35"/>
    </location>
</feature>
<accession>A0A8T0X866</accession>
<feature type="region of interest" description="Disordered" evidence="1">
    <location>
        <begin position="23"/>
        <end position="55"/>
    </location>
</feature>
<evidence type="ECO:0000313" key="4">
    <source>
        <dbReference type="Proteomes" id="UP000823388"/>
    </source>
</evidence>
<feature type="transmembrane region" description="Helical" evidence="2">
    <location>
        <begin position="184"/>
        <end position="204"/>
    </location>
</feature>
<dbReference type="EMBL" id="CM029037">
    <property type="protein sequence ID" value="KAG2655625.1"/>
    <property type="molecule type" value="Genomic_DNA"/>
</dbReference>
<dbReference type="OrthoDB" id="4914at2759"/>
<sequence>MVGAAPMAAPPLAAVRPGGHLRVSCSASTAPSSKSNGGPPKQQLARRRQQQQLPAPPLSSAAVPLLLAAAVPPDALAAGGEFGILEGRSFALLHPLVMGGLFGYTLWAGYLGWQWRRVRTVQDEINDLKKQLKPAAAAATPAAVGAGDSAAPPPPAPKSPAEIKIDELTEERKKLLKGSFRDRHFNAGSILLGLGVLESVGGPLNTWFRTGKLFPGPHLFAGAAITVLWAGAAALVPAMQKGNETARSLHIALNALNVLLFIWQIPTGLEIVGKVFEFTTWP</sequence>
<feature type="transmembrane region" description="Helical" evidence="2">
    <location>
        <begin position="248"/>
        <end position="266"/>
    </location>
</feature>
<evidence type="ECO:0000256" key="2">
    <source>
        <dbReference type="SAM" id="Phobius"/>
    </source>
</evidence>
<keyword evidence="2" id="KW-0472">Membrane</keyword>
<protein>
    <submittedName>
        <fullName evidence="3">Uncharacterized protein</fullName>
    </submittedName>
</protein>
<dbReference type="PANTHER" id="PTHR34679">
    <property type="match status" value="1"/>
</dbReference>
<feature type="transmembrane region" description="Helical" evidence="2">
    <location>
        <begin position="216"/>
        <end position="236"/>
    </location>
</feature>
<proteinExistence type="predicted"/>
<evidence type="ECO:0000256" key="1">
    <source>
        <dbReference type="SAM" id="MobiDB-lite"/>
    </source>
</evidence>
<keyword evidence="2" id="KW-0812">Transmembrane</keyword>
<gene>
    <name evidence="3" type="ORF">PVAP13_1KG025200</name>
</gene>
<feature type="transmembrane region" description="Helical" evidence="2">
    <location>
        <begin position="91"/>
        <end position="113"/>
    </location>
</feature>
<organism evidence="3 4">
    <name type="scientific">Panicum virgatum</name>
    <name type="common">Blackwell switchgrass</name>
    <dbReference type="NCBI Taxonomy" id="38727"/>
    <lineage>
        <taxon>Eukaryota</taxon>
        <taxon>Viridiplantae</taxon>
        <taxon>Streptophyta</taxon>
        <taxon>Embryophyta</taxon>
        <taxon>Tracheophyta</taxon>
        <taxon>Spermatophyta</taxon>
        <taxon>Magnoliopsida</taxon>
        <taxon>Liliopsida</taxon>
        <taxon>Poales</taxon>
        <taxon>Poaceae</taxon>
        <taxon>PACMAD clade</taxon>
        <taxon>Panicoideae</taxon>
        <taxon>Panicodae</taxon>
        <taxon>Paniceae</taxon>
        <taxon>Panicinae</taxon>
        <taxon>Panicum</taxon>
        <taxon>Panicum sect. Hiantes</taxon>
    </lineage>
</organism>
<name>A0A8T0X866_PANVG</name>
<keyword evidence="4" id="KW-1185">Reference proteome</keyword>